<protein>
    <submittedName>
        <fullName evidence="2">Uncharacterized protein</fullName>
    </submittedName>
</protein>
<dbReference type="CDD" id="cd22997">
    <property type="entry name" value="GT_LH"/>
    <property type="match status" value="1"/>
</dbReference>
<dbReference type="EMBL" id="JAAGWQ010000284">
    <property type="protein sequence ID" value="KAF5657454.1"/>
    <property type="molecule type" value="Genomic_DNA"/>
</dbReference>
<comment type="caution">
    <text evidence="2">The sequence shown here is derived from an EMBL/GenBank/DDBJ whole genome shotgun (WGS) entry which is preliminary data.</text>
</comment>
<dbReference type="PANTHER" id="PTHR36587:SF2">
    <property type="entry name" value="EXPRESSION SITE-ASSOCIATED GENE 3 (ESAG3)-LIKE PROTEIN"/>
    <property type="match status" value="1"/>
</dbReference>
<reference evidence="2 3" key="1">
    <citation type="submission" date="2020-05" db="EMBL/GenBank/DDBJ databases">
        <title>Identification and distribution of gene clusters putatively required for synthesis of sphingolipid metabolism inhibitors in phylogenetically diverse species of the filamentous fungus Fusarium.</title>
        <authorList>
            <person name="Kim H.-S."/>
            <person name="Busman M."/>
            <person name="Brown D.W."/>
            <person name="Divon H."/>
            <person name="Uhlig S."/>
            <person name="Proctor R.H."/>
        </authorList>
    </citation>
    <scope>NUCLEOTIDE SEQUENCE [LARGE SCALE GENOMIC DNA]</scope>
    <source>
        <strain evidence="2 3">NRRL 20693</strain>
    </source>
</reference>
<keyword evidence="1" id="KW-0472">Membrane</keyword>
<name>A0A8H5WGP4_FUSHE</name>
<evidence type="ECO:0000313" key="3">
    <source>
        <dbReference type="Proteomes" id="UP000567885"/>
    </source>
</evidence>
<sequence>MSSYDSKVGASVLAFLGTQKFYRLIAIFLALLFFLTALKSLFADFELHAPDSQYEASPSSVDAPVDQDLRFAFVLPVTAPSPELCKNIFSALSLGYPSPVVVNWGVDYHDISHWELGKNLPKIPGFVQYLDGVMHPNASSTERLQDHDIVLMVDAYDAWFQLPAQVLLSRYHEINRKANERFQQEWTGKGPVPWRQTIVVASQKKCYPENPERYGVDLLCEEWPESPLREDLYGPDTEKNYTNYHDNRPRWINGGMYIGPAGDMRRLFRRSLNRMEELIGQGVQVRSEQGMVGVMLGEQEVWRQWRKNNPKANGRLVDFMERDFEYSMGVDYGQDIVVQTHSTKINKGYNDDLYDGDFVALGNQTAIDQHSKTRGISPVRLRGLPDDIKAAPNPLSTLDKAANWTKMRLYADFFTESVPAILHQNGFKFRRRTMWNRPWYYQRLRGLLQASLQLREPDDPLVTLKLEGGHVRYWAVSAEATDRLPRRFNGTAYERYSKMEFEDICRYPDNATVPRGYEKNWWDEVFRDNNGPLSFA</sequence>
<keyword evidence="3" id="KW-1185">Reference proteome</keyword>
<dbReference type="Proteomes" id="UP000567885">
    <property type="component" value="Unassembled WGS sequence"/>
</dbReference>
<accession>A0A8H5WGP4</accession>
<evidence type="ECO:0000313" key="2">
    <source>
        <dbReference type="EMBL" id="KAF5657454.1"/>
    </source>
</evidence>
<dbReference type="AlphaFoldDB" id="A0A8H5WGP4"/>
<proteinExistence type="predicted"/>
<keyword evidence="1" id="KW-1133">Transmembrane helix</keyword>
<organism evidence="2 3">
    <name type="scientific">Fusarium heterosporum</name>
    <dbReference type="NCBI Taxonomy" id="42747"/>
    <lineage>
        <taxon>Eukaryota</taxon>
        <taxon>Fungi</taxon>
        <taxon>Dikarya</taxon>
        <taxon>Ascomycota</taxon>
        <taxon>Pezizomycotina</taxon>
        <taxon>Sordariomycetes</taxon>
        <taxon>Hypocreomycetidae</taxon>
        <taxon>Hypocreales</taxon>
        <taxon>Nectriaceae</taxon>
        <taxon>Fusarium</taxon>
        <taxon>Fusarium heterosporum species complex</taxon>
    </lineage>
</organism>
<keyword evidence="1" id="KW-0812">Transmembrane</keyword>
<gene>
    <name evidence="2" type="ORF">FHETE_10424</name>
</gene>
<feature type="transmembrane region" description="Helical" evidence="1">
    <location>
        <begin position="21"/>
        <end position="42"/>
    </location>
</feature>
<evidence type="ECO:0000256" key="1">
    <source>
        <dbReference type="SAM" id="Phobius"/>
    </source>
</evidence>
<dbReference type="OrthoDB" id="422736at2759"/>
<dbReference type="PANTHER" id="PTHR36587">
    <property type="entry name" value="EXPRESSION SITE-ASSOCIATED GENE 3 (ESAG3)-LIKE PROTEIN"/>
    <property type="match status" value="1"/>
</dbReference>